<feature type="compositionally biased region" description="Basic residues" evidence="1">
    <location>
        <begin position="465"/>
        <end position="481"/>
    </location>
</feature>
<keyword evidence="3" id="KW-1185">Reference proteome</keyword>
<dbReference type="EMBL" id="KV748970">
    <property type="protein sequence ID" value="OCL11868.1"/>
    <property type="molecule type" value="Genomic_DNA"/>
</dbReference>
<name>A0A8E2JWA4_9PEZI</name>
<feature type="region of interest" description="Disordered" evidence="1">
    <location>
        <begin position="1"/>
        <end position="49"/>
    </location>
</feature>
<evidence type="ECO:0008006" key="4">
    <source>
        <dbReference type="Google" id="ProtNLM"/>
    </source>
</evidence>
<dbReference type="AlphaFoldDB" id="A0A8E2JWA4"/>
<protein>
    <recommendedName>
        <fullName evidence="4">RRM domain-containing protein</fullName>
    </recommendedName>
</protein>
<accession>A0A8E2JWA4</accession>
<feature type="region of interest" description="Disordered" evidence="1">
    <location>
        <begin position="437"/>
        <end position="481"/>
    </location>
</feature>
<organism evidence="2 3">
    <name type="scientific">Glonium stellatum</name>
    <dbReference type="NCBI Taxonomy" id="574774"/>
    <lineage>
        <taxon>Eukaryota</taxon>
        <taxon>Fungi</taxon>
        <taxon>Dikarya</taxon>
        <taxon>Ascomycota</taxon>
        <taxon>Pezizomycotina</taxon>
        <taxon>Dothideomycetes</taxon>
        <taxon>Pleosporomycetidae</taxon>
        <taxon>Gloniales</taxon>
        <taxon>Gloniaceae</taxon>
        <taxon>Glonium</taxon>
    </lineage>
</organism>
<evidence type="ECO:0000313" key="2">
    <source>
        <dbReference type="EMBL" id="OCL11868.1"/>
    </source>
</evidence>
<dbReference type="Proteomes" id="UP000250140">
    <property type="component" value="Unassembled WGS sequence"/>
</dbReference>
<evidence type="ECO:0000256" key="1">
    <source>
        <dbReference type="SAM" id="MobiDB-lite"/>
    </source>
</evidence>
<dbReference type="OrthoDB" id="439993at2759"/>
<feature type="compositionally biased region" description="Basic and acidic residues" evidence="1">
    <location>
        <begin position="437"/>
        <end position="449"/>
    </location>
</feature>
<reference evidence="2 3" key="1">
    <citation type="journal article" date="2016" name="Nat. Commun.">
        <title>Ectomycorrhizal ecology is imprinted in the genome of the dominant symbiotic fungus Cenococcum geophilum.</title>
        <authorList>
            <consortium name="DOE Joint Genome Institute"/>
            <person name="Peter M."/>
            <person name="Kohler A."/>
            <person name="Ohm R.A."/>
            <person name="Kuo A."/>
            <person name="Krutzmann J."/>
            <person name="Morin E."/>
            <person name="Arend M."/>
            <person name="Barry K.W."/>
            <person name="Binder M."/>
            <person name="Choi C."/>
            <person name="Clum A."/>
            <person name="Copeland A."/>
            <person name="Grisel N."/>
            <person name="Haridas S."/>
            <person name="Kipfer T."/>
            <person name="LaButti K."/>
            <person name="Lindquist E."/>
            <person name="Lipzen A."/>
            <person name="Maire R."/>
            <person name="Meier B."/>
            <person name="Mihaltcheva S."/>
            <person name="Molinier V."/>
            <person name="Murat C."/>
            <person name="Poggeler S."/>
            <person name="Quandt C.A."/>
            <person name="Sperisen C."/>
            <person name="Tritt A."/>
            <person name="Tisserant E."/>
            <person name="Crous P.W."/>
            <person name="Henrissat B."/>
            <person name="Nehls U."/>
            <person name="Egli S."/>
            <person name="Spatafora J.W."/>
            <person name="Grigoriev I.V."/>
            <person name="Martin F.M."/>
        </authorList>
    </citation>
    <scope>NUCLEOTIDE SEQUENCE [LARGE SCALE GENOMIC DNA]</scope>
    <source>
        <strain evidence="2 3">CBS 207.34</strain>
    </source>
</reference>
<gene>
    <name evidence="2" type="ORF">AOQ84DRAFT_173046</name>
</gene>
<sequence length="481" mass="54360">MFLPRVLQKKRKPPSDAHPELSPCPQVTRDPNPLTNPTSLTREAEPQTKRVRIHSPDTNDEYLEQLVCGIELVFTDYAYQDDGGGAWLKKYGRVIHGESSYIHLSALLIHPSLAALKPAPTQKTLRRALQSFPSPDLEITGEGYFVRRRVSTYPLSFIPTDASTIINDDGLSFWDKRTLYVEPHLSTMCNKPAVVAWWLKKYGKLRSKWLPIQAIKTIAPSCAFVVLSGCNAKLSSSWDRWAAKKLPNNWITMTKAEHDRRTKEYLSILNTEGSGSPVQSVFWRQNNRAKENNGLVPFLDEIIFADAFPTHEHTPIMARRTTDRFSRASASLHSASSDNLTNLQERHKPLIQLVNLPLDSSENEIKTFVIGISRRTSNVEKVYYNPGDTTAIIRFTSVEDAEFATRTLGERFLKSTSISSQVEARLMTSVSRIDHAGLIDRNRDDDKNPSETTLATPNAASSIAKKPRRRRKKPKRHSIDT</sequence>
<evidence type="ECO:0000313" key="3">
    <source>
        <dbReference type="Proteomes" id="UP000250140"/>
    </source>
</evidence>
<feature type="compositionally biased region" description="Polar residues" evidence="1">
    <location>
        <begin position="450"/>
        <end position="461"/>
    </location>
</feature>
<proteinExistence type="predicted"/>